<dbReference type="GO" id="GO:0008017">
    <property type="term" value="F:microtubule binding"/>
    <property type="evidence" value="ECO:0007669"/>
    <property type="project" value="TreeGrafter"/>
</dbReference>
<dbReference type="PANTHER" id="PTHR11566">
    <property type="entry name" value="DYNAMIN"/>
    <property type="match status" value="1"/>
</dbReference>
<keyword evidence="6" id="KW-0378">Hydrolase</keyword>
<dbReference type="Pfam" id="PF00350">
    <property type="entry name" value="Dynamin_N"/>
    <property type="match status" value="1"/>
</dbReference>
<dbReference type="PANTHER" id="PTHR11566:SF21">
    <property type="entry name" value="DYNAMIN RELATED PROTEIN 1, ISOFORM A"/>
    <property type="match status" value="1"/>
</dbReference>
<dbReference type="AlphaFoldDB" id="A0A2J6SRF0"/>
<feature type="domain" description="GED" evidence="5">
    <location>
        <begin position="720"/>
        <end position="809"/>
    </location>
</feature>
<dbReference type="InterPro" id="IPR045063">
    <property type="entry name" value="Dynamin_N"/>
</dbReference>
<dbReference type="PROSITE" id="PS51388">
    <property type="entry name" value="GED"/>
    <property type="match status" value="1"/>
</dbReference>
<dbReference type="Gene3D" id="3.40.50.300">
    <property type="entry name" value="P-loop containing nucleotide triphosphate hydrolases"/>
    <property type="match status" value="1"/>
</dbReference>
<dbReference type="RefSeq" id="XP_024730259.1">
    <property type="nucleotide sequence ID" value="XM_024883858.1"/>
</dbReference>
<dbReference type="CDD" id="cd08771">
    <property type="entry name" value="DLP_1"/>
    <property type="match status" value="1"/>
</dbReference>
<dbReference type="OrthoDB" id="5061070at2759"/>
<dbReference type="InParanoid" id="A0A2J6SRF0"/>
<dbReference type="InterPro" id="IPR020850">
    <property type="entry name" value="GED_dom"/>
</dbReference>
<dbReference type="InterPro" id="IPR027417">
    <property type="entry name" value="P-loop_NTPase"/>
</dbReference>
<gene>
    <name evidence="6" type="ORF">K444DRAFT_635390</name>
</gene>
<proteinExistence type="predicted"/>
<dbReference type="Gene3D" id="1.20.120.1240">
    <property type="entry name" value="Dynamin, middle domain"/>
    <property type="match status" value="1"/>
</dbReference>
<keyword evidence="7" id="KW-1185">Reference proteome</keyword>
<name>A0A2J6SRF0_9HELO</name>
<dbReference type="PRINTS" id="PR00195">
    <property type="entry name" value="DYNAMIN"/>
</dbReference>
<protein>
    <submittedName>
        <fullName evidence="6">P-loop containing nucleoside triphosphate hydrolase protein</fullName>
    </submittedName>
</protein>
<dbReference type="SMART" id="SM00053">
    <property type="entry name" value="DYNc"/>
    <property type="match status" value="1"/>
</dbReference>
<dbReference type="GO" id="GO:0048312">
    <property type="term" value="P:intracellular distribution of mitochondria"/>
    <property type="evidence" value="ECO:0007669"/>
    <property type="project" value="TreeGrafter"/>
</dbReference>
<evidence type="ECO:0000313" key="7">
    <source>
        <dbReference type="Proteomes" id="UP000235371"/>
    </source>
</evidence>
<evidence type="ECO:0000259" key="5">
    <source>
        <dbReference type="PROSITE" id="PS51388"/>
    </source>
</evidence>
<sequence length="809" mass="92068">MDKTPDLVDPRQVELFDALEQLATLDVAHDIEIPQLIVVGDQSNGKSSVLEALVRSHFPVSERTCTRFPIKLILRRSNETLLKVKIEPSKDIKRSAGEEAKIQEFSRELSSWDGLANLVEEATTALGVSTRTDSKKSHSSTTNKQQNARQYTEDVLIIEKHGPHLPILSLMDLPGLFQAESPNQNKRSREIVANLVEKQVRQKKNVVLLIISAKTDVANQTVVRTFQNVLNDDKGLRDRAIGVMTHPDQAGDLFEEMQEVINNGLDALKLKHSWHVVRNQNKDEREKSESLDDRDHKEEEYFNDLAWQRVPEERKGIRNLRFTLKNAIWTCTRDALPRIILQMKEKIADIDDRVKASNESRADDSQRRRYLINMAGKFQQRTREAVQGTYENEPCKESHSVGYSCRECKGFFPVPTEGPDDPDGQKTKLCSNVRGLNMEFAMAMRRFGKAEIISRAICTVNAVNDEQSSANDSGDEPANQADRFPPQEAMIKYYTHTEPKSIDPKDYEKKVVDIIKRNRAREPIGEASSTVYRDLFLHQSARWETIATQHIRAVWEATETFINLVLKDVCVDQKVLRSLRNKIVKPNLEKLQKKANRTLKDLLDCRSLGNTGFFDSFGDVFTVQEQARDLAGRLDTFGWDDLLLERRDELVVKIRDALNILICSPVGHLSVENRIKDLIISKTFGIVKQAFSTAGKDPNEQAVRREVDKLYPAEVQHLDAARVVGIVETYYKTTMVAFVGYVNSLVVESGILRQLPNAIFSQEGMLDANQETINEIAAEEEGEAKQREEDKRNLNTLRRILKILEEGLK</sequence>
<dbReference type="GO" id="GO:0016020">
    <property type="term" value="C:membrane"/>
    <property type="evidence" value="ECO:0007669"/>
    <property type="project" value="TreeGrafter"/>
</dbReference>
<dbReference type="InterPro" id="IPR001401">
    <property type="entry name" value="Dynamin_GTPase"/>
</dbReference>
<dbReference type="GO" id="GO:0000266">
    <property type="term" value="P:mitochondrial fission"/>
    <property type="evidence" value="ECO:0007669"/>
    <property type="project" value="TreeGrafter"/>
</dbReference>
<dbReference type="EMBL" id="KZ613883">
    <property type="protein sequence ID" value="PMD53355.1"/>
    <property type="molecule type" value="Genomic_DNA"/>
</dbReference>
<organism evidence="6 7">
    <name type="scientific">Hyaloscypha bicolor E</name>
    <dbReference type="NCBI Taxonomy" id="1095630"/>
    <lineage>
        <taxon>Eukaryota</taxon>
        <taxon>Fungi</taxon>
        <taxon>Dikarya</taxon>
        <taxon>Ascomycota</taxon>
        <taxon>Pezizomycotina</taxon>
        <taxon>Leotiomycetes</taxon>
        <taxon>Helotiales</taxon>
        <taxon>Hyaloscyphaceae</taxon>
        <taxon>Hyaloscypha</taxon>
        <taxon>Hyaloscypha bicolor</taxon>
    </lineage>
</organism>
<reference evidence="6 7" key="1">
    <citation type="submission" date="2016-04" db="EMBL/GenBank/DDBJ databases">
        <title>A degradative enzymes factory behind the ericoid mycorrhizal symbiosis.</title>
        <authorList>
            <consortium name="DOE Joint Genome Institute"/>
            <person name="Martino E."/>
            <person name="Morin E."/>
            <person name="Grelet G."/>
            <person name="Kuo A."/>
            <person name="Kohler A."/>
            <person name="Daghino S."/>
            <person name="Barry K."/>
            <person name="Choi C."/>
            <person name="Cichocki N."/>
            <person name="Clum A."/>
            <person name="Copeland A."/>
            <person name="Hainaut M."/>
            <person name="Haridas S."/>
            <person name="Labutti K."/>
            <person name="Lindquist E."/>
            <person name="Lipzen A."/>
            <person name="Khouja H.-R."/>
            <person name="Murat C."/>
            <person name="Ohm R."/>
            <person name="Olson A."/>
            <person name="Spatafora J."/>
            <person name="Veneault-Fourrey C."/>
            <person name="Henrissat B."/>
            <person name="Grigoriev I."/>
            <person name="Martin F."/>
            <person name="Perotto S."/>
        </authorList>
    </citation>
    <scope>NUCLEOTIDE SEQUENCE [LARGE SCALE GENOMIC DNA]</scope>
    <source>
        <strain evidence="6 7">E</strain>
    </source>
</reference>
<dbReference type="STRING" id="1095630.A0A2J6SRF0"/>
<feature type="region of interest" description="Disordered" evidence="4">
    <location>
        <begin position="127"/>
        <end position="148"/>
    </location>
</feature>
<evidence type="ECO:0000256" key="1">
    <source>
        <dbReference type="ARBA" id="ARBA00022741"/>
    </source>
</evidence>
<feature type="region of interest" description="Disordered" evidence="4">
    <location>
        <begin position="466"/>
        <end position="485"/>
    </location>
</feature>
<dbReference type="GO" id="GO:0006897">
    <property type="term" value="P:endocytosis"/>
    <property type="evidence" value="ECO:0007669"/>
    <property type="project" value="TreeGrafter"/>
</dbReference>
<keyword evidence="1" id="KW-0547">Nucleotide-binding</keyword>
<dbReference type="GO" id="GO:0005525">
    <property type="term" value="F:GTP binding"/>
    <property type="evidence" value="ECO:0007669"/>
    <property type="project" value="InterPro"/>
</dbReference>
<evidence type="ECO:0000313" key="6">
    <source>
        <dbReference type="EMBL" id="PMD53355.1"/>
    </source>
</evidence>
<dbReference type="GO" id="GO:0016559">
    <property type="term" value="P:peroxisome fission"/>
    <property type="evidence" value="ECO:0007669"/>
    <property type="project" value="TreeGrafter"/>
</dbReference>
<dbReference type="GO" id="GO:0005874">
    <property type="term" value="C:microtubule"/>
    <property type="evidence" value="ECO:0007669"/>
    <property type="project" value="TreeGrafter"/>
</dbReference>
<feature type="coiled-coil region" evidence="3">
    <location>
        <begin position="777"/>
        <end position="807"/>
    </location>
</feature>
<feature type="compositionally biased region" description="Polar residues" evidence="4">
    <location>
        <begin position="139"/>
        <end position="148"/>
    </location>
</feature>
<evidence type="ECO:0000256" key="4">
    <source>
        <dbReference type="SAM" id="MobiDB-lite"/>
    </source>
</evidence>
<dbReference type="GeneID" id="36591935"/>
<dbReference type="InterPro" id="IPR022812">
    <property type="entry name" value="Dynamin"/>
</dbReference>
<dbReference type="GO" id="GO:0003924">
    <property type="term" value="F:GTPase activity"/>
    <property type="evidence" value="ECO:0007669"/>
    <property type="project" value="InterPro"/>
</dbReference>
<dbReference type="Pfam" id="PF01031">
    <property type="entry name" value="Dynamin_M"/>
    <property type="match status" value="1"/>
</dbReference>
<keyword evidence="2" id="KW-0342">GTP-binding</keyword>
<keyword evidence="3" id="KW-0175">Coiled coil</keyword>
<accession>A0A2J6SRF0</accession>
<dbReference type="SUPFAM" id="SSF52540">
    <property type="entry name" value="P-loop containing nucleoside triphosphate hydrolases"/>
    <property type="match status" value="1"/>
</dbReference>
<dbReference type="InterPro" id="IPR000375">
    <property type="entry name" value="Dynamin_stalk"/>
</dbReference>
<evidence type="ECO:0000256" key="2">
    <source>
        <dbReference type="ARBA" id="ARBA00023134"/>
    </source>
</evidence>
<evidence type="ECO:0000256" key="3">
    <source>
        <dbReference type="SAM" id="Coils"/>
    </source>
</evidence>
<dbReference type="GO" id="GO:0005739">
    <property type="term" value="C:mitochondrion"/>
    <property type="evidence" value="ECO:0007669"/>
    <property type="project" value="TreeGrafter"/>
</dbReference>
<dbReference type="Proteomes" id="UP000235371">
    <property type="component" value="Unassembled WGS sequence"/>
</dbReference>